<dbReference type="PROSITE" id="PS50054">
    <property type="entry name" value="TYR_PHOSPHATASE_DUAL"/>
    <property type="match status" value="1"/>
</dbReference>
<proteinExistence type="inferred from homology"/>
<reference evidence="7 8" key="1">
    <citation type="submission" date="2019-05" db="EMBL/GenBank/DDBJ databases">
        <title>Another draft genome of Portunus trituberculatus and its Hox gene families provides insights of decapod evolution.</title>
        <authorList>
            <person name="Jeong J.-H."/>
            <person name="Song I."/>
            <person name="Kim S."/>
            <person name="Choi T."/>
            <person name="Kim D."/>
            <person name="Ryu S."/>
            <person name="Kim W."/>
        </authorList>
    </citation>
    <scope>NUCLEOTIDE SEQUENCE [LARGE SCALE GENOMIC DNA]</scope>
    <source>
        <tissue evidence="7">Muscle</tissue>
    </source>
</reference>
<dbReference type="Proteomes" id="UP000324222">
    <property type="component" value="Unassembled WGS sequence"/>
</dbReference>
<comment type="similarity">
    <text evidence="1">Belongs to the protein-tyrosine phosphatase family. Non-receptor class dual specificity subfamily.</text>
</comment>
<organism evidence="7 8">
    <name type="scientific">Portunus trituberculatus</name>
    <name type="common">Swimming crab</name>
    <name type="synonym">Neptunus trituberculatus</name>
    <dbReference type="NCBI Taxonomy" id="210409"/>
    <lineage>
        <taxon>Eukaryota</taxon>
        <taxon>Metazoa</taxon>
        <taxon>Ecdysozoa</taxon>
        <taxon>Arthropoda</taxon>
        <taxon>Crustacea</taxon>
        <taxon>Multicrustacea</taxon>
        <taxon>Malacostraca</taxon>
        <taxon>Eumalacostraca</taxon>
        <taxon>Eucarida</taxon>
        <taxon>Decapoda</taxon>
        <taxon>Pleocyemata</taxon>
        <taxon>Brachyura</taxon>
        <taxon>Eubrachyura</taxon>
        <taxon>Portunoidea</taxon>
        <taxon>Portunidae</taxon>
        <taxon>Portuninae</taxon>
        <taxon>Portunus</taxon>
    </lineage>
</organism>
<evidence type="ECO:0000256" key="5">
    <source>
        <dbReference type="SAM" id="MobiDB-lite"/>
    </source>
</evidence>
<evidence type="ECO:0000256" key="4">
    <source>
        <dbReference type="ARBA" id="ARBA00022912"/>
    </source>
</evidence>
<feature type="domain" description="Tyrosine-protein phosphatase" evidence="6">
    <location>
        <begin position="39"/>
        <end position="196"/>
    </location>
</feature>
<dbReference type="SUPFAM" id="SSF52799">
    <property type="entry name" value="(Phosphotyrosine protein) phosphatases II"/>
    <property type="match status" value="1"/>
</dbReference>
<dbReference type="SMART" id="SM00195">
    <property type="entry name" value="DSPc"/>
    <property type="match status" value="1"/>
</dbReference>
<evidence type="ECO:0000313" key="8">
    <source>
        <dbReference type="Proteomes" id="UP000324222"/>
    </source>
</evidence>
<dbReference type="EC" id="3.1.3.48" evidence="2"/>
<dbReference type="InterPro" id="IPR029021">
    <property type="entry name" value="Prot-tyrosine_phosphatase-like"/>
</dbReference>
<sequence length="227" mass="24946">MQPSSSRPEGRGGTQATHTPSNTTTETVLERNLVYRDDNIAYVVEGLYLGNITAAYSQPLLCRLDVQCVVDLSGTRPAQVPAAKKSICPCTCPRTTPHHRSRLCIDIPDTDEVDITQFSSEVTRFIHAAHLKGKNVLVHSYKGQSRAPALVILYLMTIIRMSFAQALSLVQTSYPCVDLNPAFRMTLQEVDRRLSPPPSPSPGPDITTITTTTTATTTHPKIRTAWT</sequence>
<comment type="caution">
    <text evidence="7">The sequence shown here is derived from an EMBL/GenBank/DDBJ whole genome shotgun (WGS) entry which is preliminary data.</text>
</comment>
<dbReference type="EMBL" id="VSRR010009496">
    <property type="protein sequence ID" value="MPC50426.1"/>
    <property type="molecule type" value="Genomic_DNA"/>
</dbReference>
<feature type="compositionally biased region" description="Polar residues" evidence="5">
    <location>
        <begin position="14"/>
        <end position="25"/>
    </location>
</feature>
<dbReference type="GO" id="GO:0005829">
    <property type="term" value="C:cytosol"/>
    <property type="evidence" value="ECO:0007669"/>
    <property type="project" value="TreeGrafter"/>
</dbReference>
<dbReference type="GO" id="GO:0043409">
    <property type="term" value="P:negative regulation of MAPK cascade"/>
    <property type="evidence" value="ECO:0007669"/>
    <property type="project" value="TreeGrafter"/>
</dbReference>
<dbReference type="GO" id="GO:0033550">
    <property type="term" value="F:MAP kinase tyrosine phosphatase activity"/>
    <property type="evidence" value="ECO:0007669"/>
    <property type="project" value="TreeGrafter"/>
</dbReference>
<dbReference type="AlphaFoldDB" id="A0A5B7FXX2"/>
<dbReference type="PANTHER" id="PTHR10159:SF519">
    <property type="entry name" value="DUAL SPECIFICITY PROTEIN PHOSPHATASE MPK3"/>
    <property type="match status" value="1"/>
</dbReference>
<evidence type="ECO:0000256" key="3">
    <source>
        <dbReference type="ARBA" id="ARBA00022801"/>
    </source>
</evidence>
<evidence type="ECO:0000256" key="2">
    <source>
        <dbReference type="ARBA" id="ARBA00013064"/>
    </source>
</evidence>
<protein>
    <recommendedName>
        <fullName evidence="2">protein-tyrosine-phosphatase</fullName>
        <ecNumber evidence="2">3.1.3.48</ecNumber>
    </recommendedName>
</protein>
<gene>
    <name evidence="7" type="primary">Dusp15</name>
    <name evidence="7" type="ORF">E2C01_044254</name>
</gene>
<dbReference type="OrthoDB" id="6368732at2759"/>
<feature type="compositionally biased region" description="Low complexity" evidence="5">
    <location>
        <begin position="204"/>
        <end position="219"/>
    </location>
</feature>
<evidence type="ECO:0000256" key="1">
    <source>
        <dbReference type="ARBA" id="ARBA00008601"/>
    </source>
</evidence>
<keyword evidence="8" id="KW-1185">Reference proteome</keyword>
<dbReference type="InterPro" id="IPR020422">
    <property type="entry name" value="TYR_PHOSPHATASE_DUAL_dom"/>
</dbReference>
<evidence type="ECO:0000259" key="6">
    <source>
        <dbReference type="PROSITE" id="PS50054"/>
    </source>
</evidence>
<dbReference type="GO" id="GO:0017017">
    <property type="term" value="F:MAP kinase tyrosine/serine/threonine phosphatase activity"/>
    <property type="evidence" value="ECO:0007669"/>
    <property type="project" value="TreeGrafter"/>
</dbReference>
<dbReference type="GO" id="GO:0008330">
    <property type="term" value="F:protein tyrosine/threonine phosphatase activity"/>
    <property type="evidence" value="ECO:0007669"/>
    <property type="project" value="TreeGrafter"/>
</dbReference>
<feature type="region of interest" description="Disordered" evidence="5">
    <location>
        <begin position="1"/>
        <end position="25"/>
    </location>
</feature>
<evidence type="ECO:0000313" key="7">
    <source>
        <dbReference type="EMBL" id="MPC50426.1"/>
    </source>
</evidence>
<name>A0A5B7FXX2_PORTR</name>
<dbReference type="PANTHER" id="PTHR10159">
    <property type="entry name" value="DUAL SPECIFICITY PROTEIN PHOSPHATASE"/>
    <property type="match status" value="1"/>
</dbReference>
<dbReference type="Gene3D" id="3.90.190.10">
    <property type="entry name" value="Protein tyrosine phosphatase superfamily"/>
    <property type="match status" value="1"/>
</dbReference>
<keyword evidence="4" id="KW-0904">Protein phosphatase</keyword>
<accession>A0A5B7FXX2</accession>
<feature type="region of interest" description="Disordered" evidence="5">
    <location>
        <begin position="191"/>
        <end position="227"/>
    </location>
</feature>
<keyword evidence="3" id="KW-0378">Hydrolase</keyword>
<dbReference type="CDD" id="cd14498">
    <property type="entry name" value="DSP"/>
    <property type="match status" value="1"/>
</dbReference>
<dbReference type="Pfam" id="PF00782">
    <property type="entry name" value="DSPc"/>
    <property type="match status" value="1"/>
</dbReference>
<dbReference type="InterPro" id="IPR000340">
    <property type="entry name" value="Dual-sp_phosphatase_cat-dom"/>
</dbReference>